<dbReference type="InterPro" id="IPR012132">
    <property type="entry name" value="GMC_OxRdtase"/>
</dbReference>
<dbReference type="InterPro" id="IPR007867">
    <property type="entry name" value="GMC_OxRtase_C"/>
</dbReference>
<dbReference type="InterPro" id="IPR000172">
    <property type="entry name" value="GMC_OxRdtase_N"/>
</dbReference>
<feature type="domain" description="Glucose-methanol-choline oxidoreductase C-terminal" evidence="5">
    <location>
        <begin position="496"/>
        <end position="627"/>
    </location>
</feature>
<evidence type="ECO:0000259" key="5">
    <source>
        <dbReference type="Pfam" id="PF05199"/>
    </source>
</evidence>
<comment type="caution">
    <text evidence="6">The sequence shown here is derived from an EMBL/GenBank/DDBJ whole genome shotgun (WGS) entry which is preliminary data.</text>
</comment>
<evidence type="ECO:0000313" key="7">
    <source>
        <dbReference type="Proteomes" id="UP000803884"/>
    </source>
</evidence>
<dbReference type="SUPFAM" id="SSF54373">
    <property type="entry name" value="FAD-linked reductases, C-terminal domain"/>
    <property type="match status" value="1"/>
</dbReference>
<dbReference type="PANTHER" id="PTHR11552:SF138">
    <property type="entry name" value="DEHYDROGENASE PKFF-RELATED"/>
    <property type="match status" value="1"/>
</dbReference>
<dbReference type="EMBL" id="JAAQHG020000014">
    <property type="protein sequence ID" value="KAL1586536.1"/>
    <property type="molecule type" value="Genomic_DNA"/>
</dbReference>
<dbReference type="PIRSF" id="PIRSF000137">
    <property type="entry name" value="Alcohol_oxidase"/>
    <property type="match status" value="1"/>
</dbReference>
<dbReference type="GO" id="GO:0050660">
    <property type="term" value="F:flavin adenine dinucleotide binding"/>
    <property type="evidence" value="ECO:0007669"/>
    <property type="project" value="InterPro"/>
</dbReference>
<dbReference type="GO" id="GO:0016614">
    <property type="term" value="F:oxidoreductase activity, acting on CH-OH group of donors"/>
    <property type="evidence" value="ECO:0007669"/>
    <property type="project" value="InterPro"/>
</dbReference>
<evidence type="ECO:0000259" key="4">
    <source>
        <dbReference type="Pfam" id="PF00732"/>
    </source>
</evidence>
<dbReference type="Pfam" id="PF05199">
    <property type="entry name" value="GMC_oxred_C"/>
    <property type="match status" value="1"/>
</dbReference>
<dbReference type="GO" id="GO:0044550">
    <property type="term" value="P:secondary metabolite biosynthetic process"/>
    <property type="evidence" value="ECO:0007669"/>
    <property type="project" value="TreeGrafter"/>
</dbReference>
<gene>
    <name evidence="6" type="ORF">WHR41_05204</name>
</gene>
<proteinExistence type="inferred from homology"/>
<name>A0AB34KSL3_9PEZI</name>
<dbReference type="InterPro" id="IPR036188">
    <property type="entry name" value="FAD/NAD-bd_sf"/>
</dbReference>
<dbReference type="Gene3D" id="3.50.50.60">
    <property type="entry name" value="FAD/NAD(P)-binding domain"/>
    <property type="match status" value="1"/>
</dbReference>
<organism evidence="6 7">
    <name type="scientific">Cladosporium halotolerans</name>
    <dbReference type="NCBI Taxonomy" id="1052096"/>
    <lineage>
        <taxon>Eukaryota</taxon>
        <taxon>Fungi</taxon>
        <taxon>Dikarya</taxon>
        <taxon>Ascomycota</taxon>
        <taxon>Pezizomycotina</taxon>
        <taxon>Dothideomycetes</taxon>
        <taxon>Dothideomycetidae</taxon>
        <taxon>Cladosporiales</taxon>
        <taxon>Cladosporiaceae</taxon>
        <taxon>Cladosporium</taxon>
    </lineage>
</organism>
<evidence type="ECO:0000313" key="6">
    <source>
        <dbReference type="EMBL" id="KAL1586536.1"/>
    </source>
</evidence>
<reference evidence="6 7" key="1">
    <citation type="journal article" date="2020" name="Microbiol. Resour. Announc.">
        <title>Draft Genome Sequence of a Cladosporium Species Isolated from the Mesophotic Ascidian Didemnum maculosum.</title>
        <authorList>
            <person name="Gioti A."/>
            <person name="Siaperas R."/>
            <person name="Nikolaivits E."/>
            <person name="Le Goff G."/>
            <person name="Ouazzani J."/>
            <person name="Kotoulas G."/>
            <person name="Topakas E."/>
        </authorList>
    </citation>
    <scope>NUCLEOTIDE SEQUENCE [LARGE SCALE GENOMIC DNA]</scope>
    <source>
        <strain evidence="6 7">TM138-S3</strain>
    </source>
</reference>
<sequence>MKGCQPLFSGTRRSPSVFRSAMSFFSSCAAALAVASPATALSWEQPRGVQQYGTFFGLPGQNATYDYVVVGGGTAGLTVASRLAENRSLSVAVVEPGTFSEISNGNNSQVPAYSYSSVSGDGEYVNPWIDWELNTVPQPQLQGNTLLYAQGKGLGGSSIRNQMIYQRGSRGSYDYWAAQVGDDSYRWDNMRQFFDKSVHVTAHNNSLRVANASVTDYAVTASLQTGGPLQVSWSNFAMPFSSWGLKALFAAGMPRLSNFFSDGNLHGAAYNPSTIDPKYQTRSSSESSFLQQAIESGSSLTVYPMTQAMEILFDDDKRATGVRVQSVGRNYTLSVEKEVILSAGVMHSPQLLMVSGVGPRKTLEENGIQVVADRPGVGQNMHDSCNAGGVTFPVSVISTAIRQRDAEYEARAEEQFNTNGTGILTNTGGDVLSFEKLPEAYRSQLSNGTRERLAEWPDDWPETEYVLSSSGSTLEGASATEQNYVDIGILLVGALSRGNLTIQSGSMHDKPVISTNWLLDEADQEVAVQSYRRIREFWSHVNITTGPEESPRTNVSTDADLLDFIKGAVSPIHHATSTCMMGRVNETMAVVDSMARVFGVKGLRVIDSSSFRFTPPGHTQAATYAHAEKLAEDIKRSLSGE</sequence>
<keyword evidence="7" id="KW-1185">Reference proteome</keyword>
<accession>A0AB34KSL3</accession>
<dbReference type="GeneID" id="96006647"/>
<evidence type="ECO:0000256" key="1">
    <source>
        <dbReference type="ARBA" id="ARBA00010790"/>
    </source>
</evidence>
<comment type="similarity">
    <text evidence="1">Belongs to the GMC oxidoreductase family.</text>
</comment>
<dbReference type="Proteomes" id="UP000803884">
    <property type="component" value="Unassembled WGS sequence"/>
</dbReference>
<dbReference type="AlphaFoldDB" id="A0AB34KSL3"/>
<feature type="active site" description="Proton acceptor" evidence="3">
    <location>
        <position position="618"/>
    </location>
</feature>
<evidence type="ECO:0000256" key="3">
    <source>
        <dbReference type="PIRSR" id="PIRSR000137-1"/>
    </source>
</evidence>
<feature type="domain" description="Glucose-methanol-choline oxidoreductase N-terminal" evidence="4">
    <location>
        <begin position="65"/>
        <end position="383"/>
    </location>
</feature>
<dbReference type="PANTHER" id="PTHR11552">
    <property type="entry name" value="GLUCOSE-METHANOL-CHOLINE GMC OXIDOREDUCTASE"/>
    <property type="match status" value="1"/>
</dbReference>
<evidence type="ECO:0000256" key="2">
    <source>
        <dbReference type="ARBA" id="ARBA00023180"/>
    </source>
</evidence>
<dbReference type="Gene3D" id="3.30.560.10">
    <property type="entry name" value="Glucose Oxidase, domain 3"/>
    <property type="match status" value="1"/>
</dbReference>
<protein>
    <submittedName>
        <fullName evidence="6">Uncharacterized protein</fullName>
    </submittedName>
</protein>
<feature type="active site" description="Proton donor" evidence="3">
    <location>
        <position position="574"/>
    </location>
</feature>
<dbReference type="RefSeq" id="XP_069229641.1">
    <property type="nucleotide sequence ID" value="XM_069373809.1"/>
</dbReference>
<dbReference type="SUPFAM" id="SSF51905">
    <property type="entry name" value="FAD/NAD(P)-binding domain"/>
    <property type="match status" value="1"/>
</dbReference>
<dbReference type="Pfam" id="PF00732">
    <property type="entry name" value="GMC_oxred_N"/>
    <property type="match status" value="1"/>
</dbReference>
<keyword evidence="2" id="KW-0325">Glycoprotein</keyword>